<comment type="caution">
    <text evidence="2">The sequence shown here is derived from an EMBL/GenBank/DDBJ whole genome shotgun (WGS) entry which is preliminary data.</text>
</comment>
<protein>
    <submittedName>
        <fullName evidence="2">Uncharacterized protein</fullName>
    </submittedName>
</protein>
<feature type="compositionally biased region" description="Polar residues" evidence="1">
    <location>
        <begin position="148"/>
        <end position="157"/>
    </location>
</feature>
<gene>
    <name evidence="2" type="ORF">B0T16DRAFT_199167</name>
</gene>
<dbReference type="EMBL" id="JAULSV010000005">
    <property type="protein sequence ID" value="KAK0644610.1"/>
    <property type="molecule type" value="Genomic_DNA"/>
</dbReference>
<evidence type="ECO:0000256" key="1">
    <source>
        <dbReference type="SAM" id="MobiDB-lite"/>
    </source>
</evidence>
<reference evidence="2" key="1">
    <citation type="submission" date="2023-06" db="EMBL/GenBank/DDBJ databases">
        <title>Genome-scale phylogeny and comparative genomics of the fungal order Sordariales.</title>
        <authorList>
            <consortium name="Lawrence Berkeley National Laboratory"/>
            <person name="Hensen N."/>
            <person name="Bonometti L."/>
            <person name="Westerberg I."/>
            <person name="Brannstrom I.O."/>
            <person name="Guillou S."/>
            <person name="Cros-Aarteil S."/>
            <person name="Calhoun S."/>
            <person name="Haridas S."/>
            <person name="Kuo A."/>
            <person name="Mondo S."/>
            <person name="Pangilinan J."/>
            <person name="Riley R."/>
            <person name="Labutti K."/>
            <person name="Andreopoulos B."/>
            <person name="Lipzen A."/>
            <person name="Chen C."/>
            <person name="Yanf M."/>
            <person name="Daum C."/>
            <person name="Ng V."/>
            <person name="Clum A."/>
            <person name="Steindorff A."/>
            <person name="Ohm R."/>
            <person name="Martin F."/>
            <person name="Silar P."/>
            <person name="Natvig D."/>
            <person name="Lalanne C."/>
            <person name="Gautier V."/>
            <person name="Ament-Velasquez S.L."/>
            <person name="Kruys A."/>
            <person name="Hutchinson M.I."/>
            <person name="Powell A.J."/>
            <person name="Barry K."/>
            <person name="Miller A.N."/>
            <person name="Grigoriev I.V."/>
            <person name="Debuchy R."/>
            <person name="Gladieux P."/>
            <person name="Thoren M.H."/>
            <person name="Johannesson H."/>
        </authorList>
    </citation>
    <scope>NUCLEOTIDE SEQUENCE</scope>
    <source>
        <strain evidence="2">SMH2532-1</strain>
    </source>
</reference>
<dbReference type="Proteomes" id="UP001174936">
    <property type="component" value="Unassembled WGS sequence"/>
</dbReference>
<evidence type="ECO:0000313" key="2">
    <source>
        <dbReference type="EMBL" id="KAK0644610.1"/>
    </source>
</evidence>
<feature type="region of interest" description="Disordered" evidence="1">
    <location>
        <begin position="121"/>
        <end position="157"/>
    </location>
</feature>
<organism evidence="2 3">
    <name type="scientific">Cercophora newfieldiana</name>
    <dbReference type="NCBI Taxonomy" id="92897"/>
    <lineage>
        <taxon>Eukaryota</taxon>
        <taxon>Fungi</taxon>
        <taxon>Dikarya</taxon>
        <taxon>Ascomycota</taxon>
        <taxon>Pezizomycotina</taxon>
        <taxon>Sordariomycetes</taxon>
        <taxon>Sordariomycetidae</taxon>
        <taxon>Sordariales</taxon>
        <taxon>Lasiosphaeriaceae</taxon>
        <taxon>Cercophora</taxon>
    </lineage>
</organism>
<name>A0AA39Y502_9PEZI</name>
<evidence type="ECO:0000313" key="3">
    <source>
        <dbReference type="Proteomes" id="UP001174936"/>
    </source>
</evidence>
<sequence length="227" mass="24604">MPIPAPTSLSASVHASRQVCTQVCKSASLQVPDGRGREGASDRGLPRAVAQNSKFWARPKPPSLLATRCARKRIQTRPHAADSRLSPSRMLGRHCRHCRHAAGQRQLSASCIELNTATATTGGAARDAGPERATTGTNTRDRPRRSRTQAAASKTRAWTTDDYDIAVLPRFSHHPPPQTTITTPPLLYHFLQSLTSPLPLPPPSHHPAARSLAPCSLHLLWPLLESA</sequence>
<keyword evidence="3" id="KW-1185">Reference proteome</keyword>
<proteinExistence type="predicted"/>
<dbReference type="AlphaFoldDB" id="A0AA39Y502"/>
<accession>A0AA39Y502</accession>